<dbReference type="AlphaFoldDB" id="A0A1H0EY36"/>
<gene>
    <name evidence="4" type="ORF">SAMN05192530_102273</name>
</gene>
<dbReference type="EMBL" id="FNIT01000002">
    <property type="protein sequence ID" value="SDN87298.1"/>
    <property type="molecule type" value="Genomic_DNA"/>
</dbReference>
<name>A0A1H0EY36_9HYPH</name>
<sequence length="382" mass="40878">MSDRRLVALLAGAALLVSSGWASAQDATARQPAASVVKVADFPHQVTGVTVSADNRIFVNFPRWTEDSPVSVAEVGKDGSIKAYPDDAWNSWRNARKDELAAGEHFVCVQSVVADGQNRLWVLDASAPAQALLVPSGAKLVGIDLATNTVVQTIRFDETAAPQGSYLNDVRFTADGRHAFITDSGAKGALLVVDLESGQAVRVLDGDPSTQVEKGLVVEADGQPLRRPDGRGVEFSADGIALSKDGRYLYWQAIKGTKLYRIATTALLGDGLAGRDVSGAVEAWGENGVADGLWIGRDSGRMYVTAPQDDAVKIRDVEAGADSRPEILVQDRQLRWPDTMSEGPDGTVYVTTSRIQDMSFFKPDAPASLPTSLWRIEQPASN</sequence>
<protein>
    <submittedName>
        <fullName evidence="4">Sugar lactone lactonase YvrE</fullName>
    </submittedName>
</protein>
<dbReference type="RefSeq" id="WP_090670322.1">
    <property type="nucleotide sequence ID" value="NZ_FNIT01000002.1"/>
</dbReference>
<evidence type="ECO:0000313" key="4">
    <source>
        <dbReference type="EMBL" id="SDN87298.1"/>
    </source>
</evidence>
<feature type="chain" id="PRO_5011586589" evidence="3">
    <location>
        <begin position="25"/>
        <end position="382"/>
    </location>
</feature>
<dbReference type="PANTHER" id="PTHR10009:SF18">
    <property type="entry name" value="PROTEIN YELLOW-LIKE PROTEIN"/>
    <property type="match status" value="1"/>
</dbReference>
<dbReference type="InterPro" id="IPR017996">
    <property type="entry name" value="MRJP/yellow-related"/>
</dbReference>
<evidence type="ECO:0000313" key="5">
    <source>
        <dbReference type="Proteomes" id="UP000198793"/>
    </source>
</evidence>
<evidence type="ECO:0000256" key="1">
    <source>
        <dbReference type="ARBA" id="ARBA00004613"/>
    </source>
</evidence>
<evidence type="ECO:0000256" key="2">
    <source>
        <dbReference type="ARBA" id="ARBA00022525"/>
    </source>
</evidence>
<dbReference type="PANTHER" id="PTHR10009">
    <property type="entry name" value="PROTEIN YELLOW-RELATED"/>
    <property type="match status" value="1"/>
</dbReference>
<keyword evidence="2" id="KW-0964">Secreted</keyword>
<keyword evidence="3" id="KW-0732">Signal</keyword>
<dbReference type="Pfam" id="PF03022">
    <property type="entry name" value="MRJP"/>
    <property type="match status" value="1"/>
</dbReference>
<reference evidence="4 5" key="1">
    <citation type="submission" date="2016-10" db="EMBL/GenBank/DDBJ databases">
        <authorList>
            <person name="de Groot N.N."/>
        </authorList>
    </citation>
    <scope>NUCLEOTIDE SEQUENCE [LARGE SCALE GENOMIC DNA]</scope>
    <source>
        <strain evidence="5">L7-484,KACC 16230,DSM 25025</strain>
    </source>
</reference>
<dbReference type="InterPro" id="IPR011042">
    <property type="entry name" value="6-blade_b-propeller_TolB-like"/>
</dbReference>
<dbReference type="SUPFAM" id="SSF101898">
    <property type="entry name" value="NHL repeat"/>
    <property type="match status" value="1"/>
</dbReference>
<dbReference type="Proteomes" id="UP000198793">
    <property type="component" value="Unassembled WGS sequence"/>
</dbReference>
<dbReference type="Gene3D" id="2.120.10.30">
    <property type="entry name" value="TolB, C-terminal domain"/>
    <property type="match status" value="1"/>
</dbReference>
<dbReference type="STRING" id="1166073.SAMN05192530_102273"/>
<accession>A0A1H0EY36</accession>
<dbReference type="OrthoDB" id="9797664at2"/>
<evidence type="ECO:0000256" key="3">
    <source>
        <dbReference type="SAM" id="SignalP"/>
    </source>
</evidence>
<feature type="signal peptide" evidence="3">
    <location>
        <begin position="1"/>
        <end position="24"/>
    </location>
</feature>
<proteinExistence type="predicted"/>
<organism evidence="4 5">
    <name type="scientific">Aureimonas jatrophae</name>
    <dbReference type="NCBI Taxonomy" id="1166073"/>
    <lineage>
        <taxon>Bacteria</taxon>
        <taxon>Pseudomonadati</taxon>
        <taxon>Pseudomonadota</taxon>
        <taxon>Alphaproteobacteria</taxon>
        <taxon>Hyphomicrobiales</taxon>
        <taxon>Aurantimonadaceae</taxon>
        <taxon>Aureimonas</taxon>
    </lineage>
</organism>
<dbReference type="GO" id="GO:0005576">
    <property type="term" value="C:extracellular region"/>
    <property type="evidence" value="ECO:0007669"/>
    <property type="project" value="UniProtKB-SubCell"/>
</dbReference>
<comment type="subcellular location">
    <subcellularLocation>
        <location evidence="1">Secreted</location>
    </subcellularLocation>
</comment>
<keyword evidence="5" id="KW-1185">Reference proteome</keyword>